<organism evidence="2 3">
    <name type="scientific">Mycena venus</name>
    <dbReference type="NCBI Taxonomy" id="2733690"/>
    <lineage>
        <taxon>Eukaryota</taxon>
        <taxon>Fungi</taxon>
        <taxon>Dikarya</taxon>
        <taxon>Basidiomycota</taxon>
        <taxon>Agaricomycotina</taxon>
        <taxon>Agaricomycetes</taxon>
        <taxon>Agaricomycetidae</taxon>
        <taxon>Agaricales</taxon>
        <taxon>Marasmiineae</taxon>
        <taxon>Mycenaceae</taxon>
        <taxon>Mycena</taxon>
    </lineage>
</organism>
<evidence type="ECO:0000313" key="2">
    <source>
        <dbReference type="EMBL" id="KAF7362477.1"/>
    </source>
</evidence>
<evidence type="ECO:0000256" key="1">
    <source>
        <dbReference type="SAM" id="MobiDB-lite"/>
    </source>
</evidence>
<reference evidence="2" key="1">
    <citation type="submission" date="2020-05" db="EMBL/GenBank/DDBJ databases">
        <title>Mycena genomes resolve the evolution of fungal bioluminescence.</title>
        <authorList>
            <person name="Tsai I.J."/>
        </authorList>
    </citation>
    <scope>NUCLEOTIDE SEQUENCE</scope>
    <source>
        <strain evidence="2">CCC161011</strain>
    </source>
</reference>
<name>A0A8H6YNY4_9AGAR</name>
<accession>A0A8H6YNY4</accession>
<sequence length="114" mass="12495">MPPPDPREIHGLVNDATSHTSRLIAFFIEISAMLHTPEIAKNANVCAAVHNCLETIPGVTEMPTKYMPPEDSSWRTKRRGPGSIFAEKSQKIHTFFGSLAQKAPSSGEIPGRNQ</sequence>
<dbReference type="EMBL" id="JACAZI010000004">
    <property type="protein sequence ID" value="KAF7362477.1"/>
    <property type="molecule type" value="Genomic_DNA"/>
</dbReference>
<dbReference type="AlphaFoldDB" id="A0A8H6YNY4"/>
<keyword evidence="3" id="KW-1185">Reference proteome</keyword>
<gene>
    <name evidence="2" type="ORF">MVEN_00595400</name>
</gene>
<dbReference type="OrthoDB" id="3013961at2759"/>
<dbReference type="Proteomes" id="UP000620124">
    <property type="component" value="Unassembled WGS sequence"/>
</dbReference>
<proteinExistence type="predicted"/>
<feature type="region of interest" description="Disordered" evidence="1">
    <location>
        <begin position="60"/>
        <end position="81"/>
    </location>
</feature>
<comment type="caution">
    <text evidence="2">The sequence shown here is derived from an EMBL/GenBank/DDBJ whole genome shotgun (WGS) entry which is preliminary data.</text>
</comment>
<evidence type="ECO:0000313" key="3">
    <source>
        <dbReference type="Proteomes" id="UP000620124"/>
    </source>
</evidence>
<protein>
    <submittedName>
        <fullName evidence="2">Uncharacterized protein</fullName>
    </submittedName>
</protein>